<organism evidence="1 2">
    <name type="scientific">Bacillus manliponensis</name>
    <dbReference type="NCBI Taxonomy" id="574376"/>
    <lineage>
        <taxon>Bacteria</taxon>
        <taxon>Bacillati</taxon>
        <taxon>Bacillota</taxon>
        <taxon>Bacilli</taxon>
        <taxon>Bacillales</taxon>
        <taxon>Bacillaceae</taxon>
        <taxon>Bacillus</taxon>
        <taxon>Bacillus cereus group</taxon>
    </lineage>
</organism>
<keyword evidence="2" id="KW-1185">Reference proteome</keyword>
<dbReference type="EMBL" id="JOTN01000007">
    <property type="protein sequence ID" value="KEK19546.1"/>
    <property type="molecule type" value="Genomic_DNA"/>
</dbReference>
<comment type="caution">
    <text evidence="1">The sequence shown here is derived from an EMBL/GenBank/DDBJ whole genome shotgun (WGS) entry which is preliminary data.</text>
</comment>
<name>A0A073JZ37_9BACI</name>
<dbReference type="Proteomes" id="UP000027822">
    <property type="component" value="Unassembled WGS sequence"/>
</dbReference>
<dbReference type="STRING" id="574376.BAMA_22400"/>
<dbReference type="Pfam" id="PF13051">
    <property type="entry name" value="DUF3912"/>
    <property type="match status" value="1"/>
</dbReference>
<dbReference type="eggNOG" id="ENOG5030E8H">
    <property type="taxonomic scope" value="Bacteria"/>
</dbReference>
<dbReference type="AlphaFoldDB" id="A0A073JZ37"/>
<sequence>MNFDITGQKAYVNDGPYRNQMGVIKRIGSEQTSIYKIVINNIDIDVELKDIILVDVDVRQFHDWCEQNGYC</sequence>
<proteinExistence type="predicted"/>
<reference evidence="1 2" key="1">
    <citation type="submission" date="2014-06" db="EMBL/GenBank/DDBJ databases">
        <title>Draft genome sequence of Bacillus manliponensis JCM 15802 (MCCC 1A00708).</title>
        <authorList>
            <person name="Lai Q."/>
            <person name="Liu Y."/>
            <person name="Shao Z."/>
        </authorList>
    </citation>
    <scope>NUCLEOTIDE SEQUENCE [LARGE SCALE GENOMIC DNA]</scope>
    <source>
        <strain evidence="1 2">JCM 15802</strain>
    </source>
</reference>
<gene>
    <name evidence="1" type="ORF">BAMA_22400</name>
</gene>
<protein>
    <submittedName>
        <fullName evidence="1">Uncharacterized protein</fullName>
    </submittedName>
</protein>
<dbReference type="InterPro" id="IPR025023">
    <property type="entry name" value="DUF3912"/>
</dbReference>
<dbReference type="OrthoDB" id="2936056at2"/>
<accession>A0A073JZ37</accession>
<evidence type="ECO:0000313" key="1">
    <source>
        <dbReference type="EMBL" id="KEK19546.1"/>
    </source>
</evidence>
<evidence type="ECO:0000313" key="2">
    <source>
        <dbReference type="Proteomes" id="UP000027822"/>
    </source>
</evidence>
<dbReference type="RefSeq" id="WP_034638876.1">
    <property type="nucleotide sequence ID" value="NZ_CBCSJC010000005.1"/>
</dbReference>